<dbReference type="Proteomes" id="UP000244906">
    <property type="component" value="Unassembled WGS sequence"/>
</dbReference>
<reference evidence="1 2" key="1">
    <citation type="submission" date="2018-04" db="EMBL/GenBank/DDBJ databases">
        <title>Thalassorhabdus spongiae gen. nov., sp. nov., isolated from a marine sponge in South-West Iceland.</title>
        <authorList>
            <person name="Knobloch S."/>
            <person name="Daussin A."/>
            <person name="Johannsson R."/>
            <person name="Marteinsson V.T."/>
        </authorList>
    </citation>
    <scope>NUCLEOTIDE SEQUENCE [LARGE SCALE GENOMIC DNA]</scope>
    <source>
        <strain evidence="1 2">Hp12</strain>
    </source>
</reference>
<comment type="caution">
    <text evidence="1">The sequence shown here is derived from an EMBL/GenBank/DDBJ whole genome shotgun (WGS) entry which is preliminary data.</text>
</comment>
<dbReference type="InterPro" id="IPR036291">
    <property type="entry name" value="NAD(P)-bd_dom_sf"/>
</dbReference>
<gene>
    <name evidence="1" type="ORF">DC094_08595</name>
</gene>
<name>A0A2V1GW44_9GAMM</name>
<dbReference type="RefSeq" id="WP_116686695.1">
    <property type="nucleotide sequence ID" value="NZ_CAWNYD010000002.1"/>
</dbReference>
<organism evidence="1 2">
    <name type="scientific">Pelagibaculum spongiae</name>
    <dbReference type="NCBI Taxonomy" id="2080658"/>
    <lineage>
        <taxon>Bacteria</taxon>
        <taxon>Pseudomonadati</taxon>
        <taxon>Pseudomonadota</taxon>
        <taxon>Gammaproteobacteria</taxon>
        <taxon>Oceanospirillales</taxon>
        <taxon>Pelagibaculum</taxon>
    </lineage>
</organism>
<dbReference type="Gene3D" id="3.40.50.720">
    <property type="entry name" value="NAD(P)-binding Rossmann-like Domain"/>
    <property type="match status" value="1"/>
</dbReference>
<dbReference type="EMBL" id="QDDL01000002">
    <property type="protein sequence ID" value="PVZ70625.1"/>
    <property type="molecule type" value="Genomic_DNA"/>
</dbReference>
<proteinExistence type="predicted"/>
<dbReference type="SUPFAM" id="SSF51735">
    <property type="entry name" value="NAD(P)-binding Rossmann-fold domains"/>
    <property type="match status" value="1"/>
</dbReference>
<keyword evidence="2" id="KW-1185">Reference proteome</keyword>
<evidence type="ECO:0000313" key="2">
    <source>
        <dbReference type="Proteomes" id="UP000244906"/>
    </source>
</evidence>
<dbReference type="AlphaFoldDB" id="A0A2V1GW44"/>
<accession>A0A2V1GW44</accession>
<evidence type="ECO:0000313" key="1">
    <source>
        <dbReference type="EMBL" id="PVZ70625.1"/>
    </source>
</evidence>
<protein>
    <submittedName>
        <fullName evidence="1">Uncharacterized protein</fullName>
    </submittedName>
</protein>
<sequence>MEATAPNLIDDLEWVVLTLPTHQANISAATQIRKMGFKGKMAATTSYADEKEKLESLGVHYTFNVFTEAGYGFANELKKMKA</sequence>